<protein>
    <submittedName>
        <fullName evidence="1">Dimethyladenosine transferase</fullName>
    </submittedName>
</protein>
<reference evidence="1 2" key="1">
    <citation type="journal article" date="2010" name="Microbiol. Resour. Announc.">
        <title>Comparative genomics of the bacterial genus Listeria: Genome evolution is characterized by limited gene acquisition and limited gene loss.</title>
        <authorList>
            <person name="den Bakker H.C."/>
            <person name="Cummings C.A."/>
            <person name="Ferreira V."/>
            <person name="Vatta P."/>
            <person name="Orsi R.H."/>
            <person name="Degoricija L."/>
            <person name="Barker M."/>
            <person name="Petrauskene O."/>
            <person name="Furtado M.R."/>
            <person name="Wiedmann M."/>
        </authorList>
    </citation>
    <scope>NUCLEOTIDE SEQUENCE [LARGE SCALE GENOMIC DNA]</scope>
    <source>
        <strain evidence="1 2">FSL S4-120</strain>
    </source>
</reference>
<accession>A0ABN0C0P6</accession>
<keyword evidence="2" id="KW-1185">Reference proteome</keyword>
<evidence type="ECO:0000313" key="2">
    <source>
        <dbReference type="Proteomes" id="UP000003412"/>
    </source>
</evidence>
<comment type="caution">
    <text evidence="1">The sequence shown here is derived from an EMBL/GenBank/DDBJ whole genome shotgun (WGS) entry which is preliminary data.</text>
</comment>
<dbReference type="EMBL" id="ADXF01000153">
    <property type="protein sequence ID" value="EFR89061.1"/>
    <property type="molecule type" value="Genomic_DNA"/>
</dbReference>
<dbReference type="GO" id="GO:0016740">
    <property type="term" value="F:transferase activity"/>
    <property type="evidence" value="ECO:0007669"/>
    <property type="project" value="UniProtKB-KW"/>
</dbReference>
<dbReference type="InterPro" id="IPR023165">
    <property type="entry name" value="rRNA_Ade_diMease-like_C"/>
</dbReference>
<evidence type="ECO:0000313" key="1">
    <source>
        <dbReference type="EMBL" id="EFR89061.1"/>
    </source>
</evidence>
<gene>
    <name evidence="1" type="ORF">NT05LM_0278</name>
</gene>
<sequence>NAIGIDLIRRGETLDIPEFAKLSNFLGDFLKEK</sequence>
<feature type="non-terminal residue" evidence="1">
    <location>
        <position position="1"/>
    </location>
</feature>
<dbReference type="Gene3D" id="1.10.8.100">
    <property type="entry name" value="Ribosomal RNA adenine dimethylase-like, domain 2"/>
    <property type="match status" value="1"/>
</dbReference>
<organism evidence="1 2">
    <name type="scientific">Listeria marthii FSL S4-120</name>
    <dbReference type="NCBI Taxonomy" id="702457"/>
    <lineage>
        <taxon>Bacteria</taxon>
        <taxon>Bacillati</taxon>
        <taxon>Bacillota</taxon>
        <taxon>Bacilli</taxon>
        <taxon>Bacillales</taxon>
        <taxon>Listeriaceae</taxon>
        <taxon>Listeria</taxon>
    </lineage>
</organism>
<name>A0ABN0C0P6_9LIST</name>
<keyword evidence="1" id="KW-0808">Transferase</keyword>
<proteinExistence type="predicted"/>
<dbReference type="Proteomes" id="UP000003412">
    <property type="component" value="Chromosome"/>
</dbReference>